<proteinExistence type="predicted"/>
<protein>
    <submittedName>
        <fullName evidence="2">Uncharacterized protein</fullName>
    </submittedName>
</protein>
<organism evidence="2 3">
    <name type="scientific">Solanum commersonii</name>
    <name type="common">Commerson's wild potato</name>
    <name type="synonym">Commerson's nightshade</name>
    <dbReference type="NCBI Taxonomy" id="4109"/>
    <lineage>
        <taxon>Eukaryota</taxon>
        <taxon>Viridiplantae</taxon>
        <taxon>Streptophyta</taxon>
        <taxon>Embryophyta</taxon>
        <taxon>Tracheophyta</taxon>
        <taxon>Spermatophyta</taxon>
        <taxon>Magnoliopsida</taxon>
        <taxon>eudicotyledons</taxon>
        <taxon>Gunneridae</taxon>
        <taxon>Pentapetalae</taxon>
        <taxon>asterids</taxon>
        <taxon>lamiids</taxon>
        <taxon>Solanales</taxon>
        <taxon>Solanaceae</taxon>
        <taxon>Solanoideae</taxon>
        <taxon>Solaneae</taxon>
        <taxon>Solanum</taxon>
    </lineage>
</organism>
<feature type="region of interest" description="Disordered" evidence="1">
    <location>
        <begin position="1"/>
        <end position="61"/>
    </location>
</feature>
<dbReference type="Proteomes" id="UP000824120">
    <property type="component" value="Chromosome 7"/>
</dbReference>
<accession>A0A9J5Y5H0</accession>
<name>A0A9J5Y5H0_SOLCO</name>
<evidence type="ECO:0000313" key="2">
    <source>
        <dbReference type="EMBL" id="KAG5595625.1"/>
    </source>
</evidence>
<feature type="compositionally biased region" description="Polar residues" evidence="1">
    <location>
        <begin position="40"/>
        <end position="52"/>
    </location>
</feature>
<gene>
    <name evidence="2" type="ORF">H5410_036857</name>
</gene>
<keyword evidence="3" id="KW-1185">Reference proteome</keyword>
<sequence length="102" mass="11673">MATNEDQELSNVEPHEENVNDIEYEDMHSSEIEIEETDYTKSLSRQSQNYRGSGTKCDSLPHHNLEEATRRLEANADKSSFYIAGVADHIKQELLKELGLFT</sequence>
<comment type="caution">
    <text evidence="2">The sequence shown here is derived from an EMBL/GenBank/DDBJ whole genome shotgun (WGS) entry which is preliminary data.</text>
</comment>
<dbReference type="AlphaFoldDB" id="A0A9J5Y5H0"/>
<reference evidence="2 3" key="1">
    <citation type="submission" date="2020-09" db="EMBL/GenBank/DDBJ databases">
        <title>De no assembly of potato wild relative species, Solanum commersonii.</title>
        <authorList>
            <person name="Cho K."/>
        </authorList>
    </citation>
    <scope>NUCLEOTIDE SEQUENCE [LARGE SCALE GENOMIC DNA]</scope>
    <source>
        <strain evidence="2">LZ3.2</strain>
        <tissue evidence="2">Leaf</tissue>
    </source>
</reference>
<dbReference type="EMBL" id="JACXVP010000007">
    <property type="protein sequence ID" value="KAG5595625.1"/>
    <property type="molecule type" value="Genomic_DNA"/>
</dbReference>
<evidence type="ECO:0000256" key="1">
    <source>
        <dbReference type="SAM" id="MobiDB-lite"/>
    </source>
</evidence>
<evidence type="ECO:0000313" key="3">
    <source>
        <dbReference type="Proteomes" id="UP000824120"/>
    </source>
</evidence>